<sequence>MDDIETKCTAFQGTRKIASGTRAQVALSVKHAGETHETILIFDDATGRQVEFDLRGSDAEIVARLSNSEPRKPGRPKLGVTAREITLLPRHWDWLNSQPGGASVTLRKLVDAARNATSGRTAKRQAQEAADRFMMAMAGNQPHYEEVARALYAGNVQQFTDLTEGWPQDVRDHARQLSEPAFDWEDGTI</sequence>
<accession>A0A2P7BLP4</accession>
<dbReference type="Pfam" id="PF09998">
    <property type="entry name" value="DUF2239"/>
    <property type="match status" value="1"/>
</dbReference>
<reference evidence="2" key="1">
    <citation type="submission" date="2017-11" db="EMBL/GenBank/DDBJ databases">
        <authorList>
            <person name="Kuznetsova I."/>
            <person name="Sazanova A."/>
            <person name="Chirak E."/>
            <person name="Safronova V."/>
            <person name="Willems A."/>
        </authorList>
    </citation>
    <scope>NUCLEOTIDE SEQUENCE [LARGE SCALE GENOMIC DNA]</scope>
    <source>
        <strain evidence="2">CCBAU 03422</strain>
    </source>
</reference>
<gene>
    <name evidence="1" type="ORF">CU103_03265</name>
</gene>
<dbReference type="InterPro" id="IPR018715">
    <property type="entry name" value="DUF2239"/>
</dbReference>
<protein>
    <submittedName>
        <fullName evidence="1">DUF2239 domain-containing protein</fullName>
    </submittedName>
</protein>
<comment type="caution">
    <text evidence="1">The sequence shown here is derived from an EMBL/GenBank/DDBJ whole genome shotgun (WGS) entry which is preliminary data.</text>
</comment>
<proteinExistence type="predicted"/>
<dbReference type="AlphaFoldDB" id="A0A2P7BLP4"/>
<organism evidence="1 2">
    <name type="scientific">Phyllobacterium sophorae</name>
    <dbReference type="NCBI Taxonomy" id="1520277"/>
    <lineage>
        <taxon>Bacteria</taxon>
        <taxon>Pseudomonadati</taxon>
        <taxon>Pseudomonadota</taxon>
        <taxon>Alphaproteobacteria</taxon>
        <taxon>Hyphomicrobiales</taxon>
        <taxon>Phyllobacteriaceae</taxon>
        <taxon>Phyllobacterium</taxon>
    </lineage>
</organism>
<dbReference type="Proteomes" id="UP000241764">
    <property type="component" value="Unassembled WGS sequence"/>
</dbReference>
<dbReference type="EMBL" id="PGGM01000001">
    <property type="protein sequence ID" value="PSH67383.1"/>
    <property type="molecule type" value="Genomic_DNA"/>
</dbReference>
<dbReference type="OrthoDB" id="282960at2"/>
<keyword evidence="2" id="KW-1185">Reference proteome</keyword>
<evidence type="ECO:0000313" key="1">
    <source>
        <dbReference type="EMBL" id="PSH67383.1"/>
    </source>
</evidence>
<name>A0A2P7BLP4_9HYPH</name>
<dbReference type="RefSeq" id="WP_106662448.1">
    <property type="nucleotide sequence ID" value="NZ_PGGM01000001.1"/>
</dbReference>
<evidence type="ECO:0000313" key="2">
    <source>
        <dbReference type="Proteomes" id="UP000241764"/>
    </source>
</evidence>